<feature type="non-terminal residue" evidence="2">
    <location>
        <position position="1"/>
    </location>
</feature>
<dbReference type="EMBL" id="CAUYUJ010015072">
    <property type="protein sequence ID" value="CAK0849567.1"/>
    <property type="molecule type" value="Genomic_DNA"/>
</dbReference>
<evidence type="ECO:0000256" key="1">
    <source>
        <dbReference type="SAM" id="MobiDB-lite"/>
    </source>
</evidence>
<reference evidence="2" key="1">
    <citation type="submission" date="2023-10" db="EMBL/GenBank/DDBJ databases">
        <authorList>
            <person name="Chen Y."/>
            <person name="Shah S."/>
            <person name="Dougan E. K."/>
            <person name="Thang M."/>
            <person name="Chan C."/>
        </authorList>
    </citation>
    <scope>NUCLEOTIDE SEQUENCE [LARGE SCALE GENOMIC DNA]</scope>
</reference>
<gene>
    <name evidence="2" type="ORF">PCOR1329_LOCUS42229</name>
</gene>
<organism evidence="2 3">
    <name type="scientific">Prorocentrum cordatum</name>
    <dbReference type="NCBI Taxonomy" id="2364126"/>
    <lineage>
        <taxon>Eukaryota</taxon>
        <taxon>Sar</taxon>
        <taxon>Alveolata</taxon>
        <taxon>Dinophyceae</taxon>
        <taxon>Prorocentrales</taxon>
        <taxon>Prorocentraceae</taxon>
        <taxon>Prorocentrum</taxon>
    </lineage>
</organism>
<evidence type="ECO:0000313" key="2">
    <source>
        <dbReference type="EMBL" id="CAK0849567.1"/>
    </source>
</evidence>
<accession>A0ABN9TV35</accession>
<proteinExistence type="predicted"/>
<comment type="caution">
    <text evidence="2">The sequence shown here is derived from an EMBL/GenBank/DDBJ whole genome shotgun (WGS) entry which is preliminary data.</text>
</comment>
<keyword evidence="3" id="KW-1185">Reference proteome</keyword>
<dbReference type="Proteomes" id="UP001189429">
    <property type="component" value="Unassembled WGS sequence"/>
</dbReference>
<sequence length="476" mass="52004">GSAMASKVESALQAVTPAIQVALAKYRADGKIVEAFDTLTDTLSAYPCLMRKQCVHADFAAPHPKNRGGIGVTLGEAFSNGLKHCNAGWSYKKACAGAFAVSRTPGSSFSEPWVQFGNENSVNQGLPPFDNIMCFTFGGSHCSAFLRAVLANGTCTLNKLAPSGRLIKDEMVKNHPAMERGLTSGLEWTLIHESAIQRFPDILEIGFKALNNHGTSQVSEMEGLMSMSSAFANMCSNGLDEKTAWMEAVSESIKTDPFWAGWSMSLVKLCKVVSYEQLSEARGMFQATVKVPEHSSSNYGRVGGSFIEKIANVHWAGEVIQHNRVRLAALPSNMLAPIEKIKDGRCDLLKESDVGKLTSKQLPPLAKLAEKMMDDARDILKSNHLEPSKHWDLLCFHDCRLVNTMLNKGKASREGTHHPDLMCAGQVFIDAVSDILGQPVTNPWVPNHRLLSKAPEATEGAQRRGKEGRSKMRFLK</sequence>
<feature type="region of interest" description="Disordered" evidence="1">
    <location>
        <begin position="447"/>
        <end position="476"/>
    </location>
</feature>
<protein>
    <submittedName>
        <fullName evidence="2">Uncharacterized protein</fullName>
    </submittedName>
</protein>
<feature type="compositionally biased region" description="Basic and acidic residues" evidence="1">
    <location>
        <begin position="461"/>
        <end position="470"/>
    </location>
</feature>
<evidence type="ECO:0000313" key="3">
    <source>
        <dbReference type="Proteomes" id="UP001189429"/>
    </source>
</evidence>
<name>A0ABN9TV35_9DINO</name>